<name>A0ABT4AAP0_9BACT</name>
<reference evidence="2 3" key="1">
    <citation type="submission" date="2022-11" db="EMBL/GenBank/DDBJ databases">
        <title>Minimal conservation of predation-associated metabolite biosynthetic gene clusters underscores biosynthetic potential of Myxococcota including descriptions for ten novel species: Archangium lansinium sp. nov., Myxococcus landrumus sp. nov., Nannocystis bai.</title>
        <authorList>
            <person name="Ahearne A."/>
            <person name="Stevens C."/>
            <person name="Phillips K."/>
        </authorList>
    </citation>
    <scope>NUCLEOTIDE SEQUENCE [LARGE SCALE GENOMIC DNA]</scope>
    <source>
        <strain evidence="2 3">MIWBW</strain>
    </source>
</reference>
<evidence type="ECO:0000256" key="1">
    <source>
        <dbReference type="SAM" id="MobiDB-lite"/>
    </source>
</evidence>
<proteinExistence type="predicted"/>
<accession>A0ABT4AAP0</accession>
<protein>
    <submittedName>
        <fullName evidence="2">Uncharacterized protein</fullName>
    </submittedName>
</protein>
<evidence type="ECO:0000313" key="3">
    <source>
        <dbReference type="Proteomes" id="UP001207654"/>
    </source>
</evidence>
<dbReference type="Proteomes" id="UP001207654">
    <property type="component" value="Unassembled WGS sequence"/>
</dbReference>
<comment type="caution">
    <text evidence="2">The sequence shown here is derived from an EMBL/GenBank/DDBJ whole genome shotgun (WGS) entry which is preliminary data.</text>
</comment>
<organism evidence="2 3">
    <name type="scientific">Archangium lansingense</name>
    <dbReference type="NCBI Taxonomy" id="2995310"/>
    <lineage>
        <taxon>Bacteria</taxon>
        <taxon>Pseudomonadati</taxon>
        <taxon>Myxococcota</taxon>
        <taxon>Myxococcia</taxon>
        <taxon>Myxococcales</taxon>
        <taxon>Cystobacterineae</taxon>
        <taxon>Archangiaceae</taxon>
        <taxon>Archangium</taxon>
    </lineage>
</organism>
<keyword evidence="3" id="KW-1185">Reference proteome</keyword>
<feature type="region of interest" description="Disordered" evidence="1">
    <location>
        <begin position="180"/>
        <end position="201"/>
    </location>
</feature>
<sequence length="201" mass="21412">MATLICTLEMDKEKGLTIKVEDPDGKLTQTVTIDGKAITLEVKNDSDTSTVVQKPDAVTITCKTFTVEADTIKLESKKDSEWRSSGELKFASEKDMSLTSSAKLTQKASKDASLTSDADIQLKASAELKLEGKTSKLEAKGEGKALELKGPLLKLNGTQRVVMWGRLLKVAATGELNLESKGPANLKGGTTNVKGSPVNLG</sequence>
<dbReference type="EMBL" id="JAPNKA010000001">
    <property type="protein sequence ID" value="MCY1078685.1"/>
    <property type="molecule type" value="Genomic_DNA"/>
</dbReference>
<evidence type="ECO:0000313" key="2">
    <source>
        <dbReference type="EMBL" id="MCY1078685.1"/>
    </source>
</evidence>
<dbReference type="RefSeq" id="WP_267537450.1">
    <property type="nucleotide sequence ID" value="NZ_JAPNKA010000001.1"/>
</dbReference>
<gene>
    <name evidence="2" type="ORF">OV287_29875</name>
</gene>